<dbReference type="AlphaFoldDB" id="A0A917PUG4"/>
<dbReference type="EMBL" id="BMNQ01000012">
    <property type="protein sequence ID" value="GGJ91647.1"/>
    <property type="molecule type" value="Genomic_DNA"/>
</dbReference>
<comment type="caution">
    <text evidence="1">The sequence shown here is derived from an EMBL/GenBank/DDBJ whole genome shotgun (WGS) entry which is preliminary data.</text>
</comment>
<evidence type="ECO:0000313" key="1">
    <source>
        <dbReference type="EMBL" id="GGJ91647.1"/>
    </source>
</evidence>
<reference evidence="1" key="2">
    <citation type="submission" date="2020-09" db="EMBL/GenBank/DDBJ databases">
        <authorList>
            <person name="Sun Q."/>
            <person name="Ohkuma M."/>
        </authorList>
    </citation>
    <scope>NUCLEOTIDE SEQUENCE</scope>
    <source>
        <strain evidence="1">JCM 12580</strain>
    </source>
</reference>
<accession>A0A917PUG4</accession>
<name>A0A917PUG4_9BACI</name>
<dbReference type="Pfam" id="PF06338">
    <property type="entry name" value="ComK"/>
    <property type="match status" value="1"/>
</dbReference>
<reference evidence="1" key="1">
    <citation type="journal article" date="2014" name="Int. J. Syst. Evol. Microbiol.">
        <title>Complete genome sequence of Corynebacterium casei LMG S-19264T (=DSM 44701T), isolated from a smear-ripened cheese.</title>
        <authorList>
            <consortium name="US DOE Joint Genome Institute (JGI-PGF)"/>
            <person name="Walter F."/>
            <person name="Albersmeier A."/>
            <person name="Kalinowski J."/>
            <person name="Ruckert C."/>
        </authorList>
    </citation>
    <scope>NUCLEOTIDE SEQUENCE</scope>
    <source>
        <strain evidence="1">JCM 12580</strain>
    </source>
</reference>
<dbReference type="RefSeq" id="WP_188632266.1">
    <property type="nucleotide sequence ID" value="NZ_BMNQ01000012.1"/>
</dbReference>
<gene>
    <name evidence="1" type="ORF">GCM10007063_12820</name>
</gene>
<evidence type="ECO:0000313" key="2">
    <source>
        <dbReference type="Proteomes" id="UP000658382"/>
    </source>
</evidence>
<sequence>MAQNFSSPLYIITERTQAILREDSSYYQSRILEESNERNSVHRPDQIINNTCILNGSTLKGRRDSMKGLLKLNSKVPVPVVPEKGVYMLPTCASKNKNNVWISFYQINDFEQCDNRTYVSFHDGTGLFVNVSESAFDMQYKRTGEIIARMNRSFFFGGGPFWWRPLL</sequence>
<organism evidence="1 2">
    <name type="scientific">Lentibacillus kapialis</name>
    <dbReference type="NCBI Taxonomy" id="340214"/>
    <lineage>
        <taxon>Bacteria</taxon>
        <taxon>Bacillati</taxon>
        <taxon>Bacillota</taxon>
        <taxon>Bacilli</taxon>
        <taxon>Bacillales</taxon>
        <taxon>Bacillaceae</taxon>
        <taxon>Lentibacillus</taxon>
    </lineage>
</organism>
<keyword evidence="2" id="KW-1185">Reference proteome</keyword>
<protein>
    <recommendedName>
        <fullName evidence="3">Competence protein</fullName>
    </recommendedName>
</protein>
<dbReference type="InterPro" id="IPR010461">
    <property type="entry name" value="ComK"/>
</dbReference>
<dbReference type="GO" id="GO:0030420">
    <property type="term" value="P:establishment of competence for transformation"/>
    <property type="evidence" value="ECO:0007669"/>
    <property type="project" value="InterPro"/>
</dbReference>
<dbReference type="Proteomes" id="UP000658382">
    <property type="component" value="Unassembled WGS sequence"/>
</dbReference>
<evidence type="ECO:0008006" key="3">
    <source>
        <dbReference type="Google" id="ProtNLM"/>
    </source>
</evidence>
<proteinExistence type="predicted"/>